<dbReference type="Proteomes" id="UP000321393">
    <property type="component" value="Unassembled WGS sequence"/>
</dbReference>
<reference evidence="5 6" key="1">
    <citation type="submission" date="2019-08" db="EMBL/GenBank/DDBJ databases">
        <title>Draft genome sequences of two oriental melons (Cucumis melo L. var makuwa).</title>
        <authorList>
            <person name="Kwon S.-Y."/>
        </authorList>
    </citation>
    <scope>NUCLEOTIDE SEQUENCE [LARGE SCALE GENOMIC DNA]</scope>
    <source>
        <strain evidence="6">cv. Chang Bougi</strain>
        <strain evidence="5">cv. SW 3</strain>
        <tissue evidence="3">Leaf</tissue>
    </source>
</reference>
<dbReference type="EMBL" id="SSTE01006467">
    <property type="protein sequence ID" value="KAA0059436.1"/>
    <property type="molecule type" value="Genomic_DNA"/>
</dbReference>
<feature type="transmembrane region" description="Helical" evidence="2">
    <location>
        <begin position="63"/>
        <end position="84"/>
    </location>
</feature>
<evidence type="ECO:0000256" key="2">
    <source>
        <dbReference type="SAM" id="Phobius"/>
    </source>
</evidence>
<dbReference type="EMBL" id="SSTD01014851">
    <property type="protein sequence ID" value="TYK03889.1"/>
    <property type="molecule type" value="Genomic_DNA"/>
</dbReference>
<evidence type="ECO:0000313" key="3">
    <source>
        <dbReference type="EMBL" id="KAA0059436.1"/>
    </source>
</evidence>
<feature type="compositionally biased region" description="Low complexity" evidence="1">
    <location>
        <begin position="31"/>
        <end position="45"/>
    </location>
</feature>
<evidence type="ECO:0000313" key="4">
    <source>
        <dbReference type="EMBL" id="TYK03889.1"/>
    </source>
</evidence>
<evidence type="ECO:0000313" key="6">
    <source>
        <dbReference type="Proteomes" id="UP000321947"/>
    </source>
</evidence>
<comment type="caution">
    <text evidence="3">The sequence shown here is derived from an EMBL/GenBank/DDBJ whole genome shotgun (WGS) entry which is preliminary data.</text>
</comment>
<keyword evidence="2" id="KW-0472">Membrane</keyword>
<gene>
    <name evidence="4" type="ORF">E5676_scaffold347G00840</name>
    <name evidence="3" type="ORF">E6C27_scaffold242G001640</name>
</gene>
<feature type="region of interest" description="Disordered" evidence="1">
    <location>
        <begin position="1"/>
        <end position="56"/>
    </location>
</feature>
<dbReference type="PANTHER" id="PTHR34364">
    <property type="entry name" value="WAS/WASL-INTERACTING FAMILY PROTEIN"/>
    <property type="match status" value="1"/>
</dbReference>
<feature type="compositionally biased region" description="Basic and acidic residues" evidence="1">
    <location>
        <begin position="88"/>
        <end position="98"/>
    </location>
</feature>
<dbReference type="Proteomes" id="UP000321947">
    <property type="component" value="Unassembled WGS sequence"/>
</dbReference>
<protein>
    <submittedName>
        <fullName evidence="3">Uncharacterized protein</fullName>
    </submittedName>
</protein>
<organism evidence="3 5">
    <name type="scientific">Cucumis melo var. makuwa</name>
    <name type="common">Oriental melon</name>
    <dbReference type="NCBI Taxonomy" id="1194695"/>
    <lineage>
        <taxon>Eukaryota</taxon>
        <taxon>Viridiplantae</taxon>
        <taxon>Streptophyta</taxon>
        <taxon>Embryophyta</taxon>
        <taxon>Tracheophyta</taxon>
        <taxon>Spermatophyta</taxon>
        <taxon>Magnoliopsida</taxon>
        <taxon>eudicotyledons</taxon>
        <taxon>Gunneridae</taxon>
        <taxon>Pentapetalae</taxon>
        <taxon>rosids</taxon>
        <taxon>fabids</taxon>
        <taxon>Cucurbitales</taxon>
        <taxon>Cucurbitaceae</taxon>
        <taxon>Benincaseae</taxon>
        <taxon>Cucumis</taxon>
    </lineage>
</organism>
<evidence type="ECO:0000256" key="1">
    <source>
        <dbReference type="SAM" id="MobiDB-lite"/>
    </source>
</evidence>
<proteinExistence type="predicted"/>
<dbReference type="STRING" id="1194695.A0A5A7UZ16"/>
<name>A0A5A7UZ16_CUCMM</name>
<keyword evidence="2" id="KW-0812">Transmembrane</keyword>
<dbReference type="AlphaFoldDB" id="A0A5A7UZ16"/>
<evidence type="ECO:0000313" key="5">
    <source>
        <dbReference type="Proteomes" id="UP000321393"/>
    </source>
</evidence>
<sequence>MSEEGLPKLYANKPTKAQIKQFQEQHKAGDASSSASSSMASASSSSPPPPQPPKESFARRYKFLWPMLLTVNLAVGVHTILWRLDRKKPKDVPRDGVEHGQTMGCD</sequence>
<dbReference type="PANTHER" id="PTHR34364:SF1">
    <property type="entry name" value="WAS_WASL-INTERACTING FAMILY PROTEIN"/>
    <property type="match status" value="1"/>
</dbReference>
<accession>A0A5A7UZ16</accession>
<keyword evidence="2" id="KW-1133">Transmembrane helix</keyword>
<dbReference type="OrthoDB" id="1907935at2759"/>
<feature type="region of interest" description="Disordered" evidence="1">
    <location>
        <begin position="84"/>
        <end position="106"/>
    </location>
</feature>